<protein>
    <submittedName>
        <fullName evidence="1">Uncharacterized protein</fullName>
    </submittedName>
</protein>
<proteinExistence type="predicted"/>
<evidence type="ECO:0000313" key="2">
    <source>
        <dbReference type="Proteomes" id="UP000012243"/>
    </source>
</evidence>
<dbReference type="AlphaFoldDB" id="N4T8X0"/>
<sequence>MALWGKPYIKRSMLCLRHITNAPGDHYTLSLLFWGLK</sequence>
<accession>N4T8X0</accession>
<gene>
    <name evidence="1" type="ORF">HPHPA11_0050</name>
</gene>
<comment type="caution">
    <text evidence="1">The sequence shown here is derived from an EMBL/GenBank/DDBJ whole genome shotgun (WGS) entry which is preliminary data.</text>
</comment>
<reference evidence="1 2" key="1">
    <citation type="submission" date="2013-02" db="EMBL/GenBank/DDBJ databases">
        <title>Comparative Sequence Analysis of H. pylori Isolates.</title>
        <authorList>
            <person name="Blanchard T.G."/>
            <person name="Czinn S.J."/>
            <person name="McCracken C.M."/>
            <person name="Abolude K.A."/>
            <person name="Shefchek K.S."/>
            <person name="Maroo A.M."/>
            <person name="Santana-Cruz I.S."/>
            <person name="Tallon L.J."/>
            <person name="Ficke F.W.F."/>
        </authorList>
    </citation>
    <scope>NUCLEOTIDE SEQUENCE [LARGE SCALE GENOMIC DNA]</scope>
    <source>
        <strain evidence="1 2">Hp A-11</strain>
    </source>
</reference>
<evidence type="ECO:0000313" key="1">
    <source>
        <dbReference type="EMBL" id="ENH58924.1"/>
    </source>
</evidence>
<dbReference type="Proteomes" id="UP000012243">
    <property type="component" value="Unassembled WGS sequence"/>
</dbReference>
<dbReference type="PATRIC" id="fig|992035.3.peg.49"/>
<organism evidence="1 2">
    <name type="scientific">Helicobacter pylori Hp A-11</name>
    <dbReference type="NCBI Taxonomy" id="992035"/>
    <lineage>
        <taxon>Bacteria</taxon>
        <taxon>Pseudomonadati</taxon>
        <taxon>Campylobacterota</taxon>
        <taxon>Epsilonproteobacteria</taxon>
        <taxon>Campylobacterales</taxon>
        <taxon>Helicobacteraceae</taxon>
        <taxon>Helicobacter</taxon>
    </lineage>
</organism>
<name>N4T8X0_HELPX</name>
<dbReference type="EMBL" id="AOTW01000001">
    <property type="protein sequence ID" value="ENH58924.1"/>
    <property type="molecule type" value="Genomic_DNA"/>
</dbReference>